<gene>
    <name evidence="6" type="ORF">P280DRAFT_408318</name>
</gene>
<dbReference type="EMBL" id="MU006796">
    <property type="protein sequence ID" value="KAF2636950.1"/>
    <property type="molecule type" value="Genomic_DNA"/>
</dbReference>
<evidence type="ECO:0000313" key="7">
    <source>
        <dbReference type="Proteomes" id="UP000799753"/>
    </source>
</evidence>
<keyword evidence="2" id="KW-0862">Zinc</keyword>
<keyword evidence="3" id="KW-0805">Transcription regulation</keyword>
<dbReference type="GO" id="GO:0046872">
    <property type="term" value="F:metal ion binding"/>
    <property type="evidence" value="ECO:0007669"/>
    <property type="project" value="UniProtKB-KW"/>
</dbReference>
<dbReference type="AlphaFoldDB" id="A0A6A6RNK3"/>
<accession>A0A6A6RNK3</accession>
<keyword evidence="1" id="KW-0479">Metal-binding</keyword>
<keyword evidence="4" id="KW-0804">Transcription</keyword>
<keyword evidence="7" id="KW-1185">Reference proteome</keyword>
<name>A0A6A6RNK3_9PLEO</name>
<reference evidence="6" key="1">
    <citation type="journal article" date="2020" name="Stud. Mycol.">
        <title>101 Dothideomycetes genomes: a test case for predicting lifestyles and emergence of pathogens.</title>
        <authorList>
            <person name="Haridas S."/>
            <person name="Albert R."/>
            <person name="Binder M."/>
            <person name="Bloem J."/>
            <person name="Labutti K."/>
            <person name="Salamov A."/>
            <person name="Andreopoulos B."/>
            <person name="Baker S."/>
            <person name="Barry K."/>
            <person name="Bills G."/>
            <person name="Bluhm B."/>
            <person name="Cannon C."/>
            <person name="Castanera R."/>
            <person name="Culley D."/>
            <person name="Daum C."/>
            <person name="Ezra D."/>
            <person name="Gonzalez J."/>
            <person name="Henrissat B."/>
            <person name="Kuo A."/>
            <person name="Liang C."/>
            <person name="Lipzen A."/>
            <person name="Lutzoni F."/>
            <person name="Magnuson J."/>
            <person name="Mondo S."/>
            <person name="Nolan M."/>
            <person name="Ohm R."/>
            <person name="Pangilinan J."/>
            <person name="Park H.-J."/>
            <person name="Ramirez L."/>
            <person name="Alfaro M."/>
            <person name="Sun H."/>
            <person name="Tritt A."/>
            <person name="Yoshinaga Y."/>
            <person name="Zwiers L.-H."/>
            <person name="Turgeon B."/>
            <person name="Goodwin S."/>
            <person name="Spatafora J."/>
            <person name="Crous P."/>
            <person name="Grigoriev I."/>
        </authorList>
    </citation>
    <scope>NUCLEOTIDE SEQUENCE</scope>
    <source>
        <strain evidence="6">CBS 473.64</strain>
    </source>
</reference>
<dbReference type="PANTHER" id="PTHR47660">
    <property type="entry name" value="TRANSCRIPTION FACTOR WITH C2H2 AND ZN(2)-CYS(6) DNA BINDING DOMAIN (EUROFUNG)-RELATED-RELATED"/>
    <property type="match status" value="1"/>
</dbReference>
<dbReference type="OrthoDB" id="5423818at2759"/>
<keyword evidence="5" id="KW-0539">Nucleus</keyword>
<evidence type="ECO:0000256" key="3">
    <source>
        <dbReference type="ARBA" id="ARBA00023015"/>
    </source>
</evidence>
<evidence type="ECO:0000256" key="2">
    <source>
        <dbReference type="ARBA" id="ARBA00022833"/>
    </source>
</evidence>
<dbReference type="Proteomes" id="UP000799753">
    <property type="component" value="Unassembled WGS sequence"/>
</dbReference>
<organism evidence="6 7">
    <name type="scientific">Massarina eburnea CBS 473.64</name>
    <dbReference type="NCBI Taxonomy" id="1395130"/>
    <lineage>
        <taxon>Eukaryota</taxon>
        <taxon>Fungi</taxon>
        <taxon>Dikarya</taxon>
        <taxon>Ascomycota</taxon>
        <taxon>Pezizomycotina</taxon>
        <taxon>Dothideomycetes</taxon>
        <taxon>Pleosporomycetidae</taxon>
        <taxon>Pleosporales</taxon>
        <taxon>Massarineae</taxon>
        <taxon>Massarinaceae</taxon>
        <taxon>Massarina</taxon>
    </lineage>
</organism>
<evidence type="ECO:0000256" key="1">
    <source>
        <dbReference type="ARBA" id="ARBA00022723"/>
    </source>
</evidence>
<evidence type="ECO:0000256" key="4">
    <source>
        <dbReference type="ARBA" id="ARBA00023163"/>
    </source>
</evidence>
<protein>
    <recommendedName>
        <fullName evidence="8">Transcription factor domain-containing protein</fullName>
    </recommendedName>
</protein>
<sequence>MPDPYPPIIEESHQSSNNAIPTLEDVLAIPDADFNFGPGIFDWPGNDIDFTNFLDQPQEALDLESHPAIASPSDLVRTDTAPDEQIISRHQAISMRNLPRIPALHIRSLVPKERLQRGAQRTTNLILHTLRSYPQMMMRHDLLPPFIHPESISPSSSEKSMEPLVNCISLVQMISSKVRGSRKLFWKNVRLECERICAEHVDLTRWQLLTAMQAVCIYTIIRLDEGETDDNNCDFLLLTTTAVIAKQIMCIETQCTKKEAPCSYGGKPCWQDWIYEESRRRLSIVMRIIGMLVYFEPTNMCTLQSDLILAPLPGRKHLWEAKDEATWDTERERDSNMMDAFALAASGDLVKLNEGQAFCGDALLYYKNSDTSNVRERNLANWDEWCSGMDGFGGLVMLAASLVG</sequence>
<dbReference type="PANTHER" id="PTHR47660:SF3">
    <property type="entry name" value="FINGER DOMAIN PROTEIN, PUTATIVE (AFU_ORTHOLOGUE AFUA_4G03310)-RELATED"/>
    <property type="match status" value="1"/>
</dbReference>
<evidence type="ECO:0000313" key="6">
    <source>
        <dbReference type="EMBL" id="KAF2636950.1"/>
    </source>
</evidence>
<proteinExistence type="predicted"/>
<evidence type="ECO:0008006" key="8">
    <source>
        <dbReference type="Google" id="ProtNLM"/>
    </source>
</evidence>
<evidence type="ECO:0000256" key="5">
    <source>
        <dbReference type="ARBA" id="ARBA00023242"/>
    </source>
</evidence>